<dbReference type="Pfam" id="PF13855">
    <property type="entry name" value="LRR_8"/>
    <property type="match status" value="1"/>
</dbReference>
<protein>
    <recommendedName>
        <fullName evidence="18">Leucine-rich repeat-containing N-terminal plant-type domain-containing protein</fullName>
    </recommendedName>
</protein>
<evidence type="ECO:0000256" key="6">
    <source>
        <dbReference type="ARBA" id="ARBA00022729"/>
    </source>
</evidence>
<dbReference type="Pfam" id="PF08263">
    <property type="entry name" value="LRRNT_2"/>
    <property type="match status" value="1"/>
</dbReference>
<evidence type="ECO:0000256" key="8">
    <source>
        <dbReference type="ARBA" id="ARBA00022989"/>
    </source>
</evidence>
<evidence type="ECO:0000256" key="13">
    <source>
        <dbReference type="SAM" id="SignalP"/>
    </source>
</evidence>
<keyword evidence="17" id="KW-1185">Reference proteome</keyword>
<evidence type="ECO:0000256" key="12">
    <source>
        <dbReference type="SAM" id="Phobius"/>
    </source>
</evidence>
<feature type="transmembrane region" description="Helical" evidence="12">
    <location>
        <begin position="941"/>
        <end position="964"/>
    </location>
</feature>
<dbReference type="AlphaFoldDB" id="A0A8K0H9C6"/>
<evidence type="ECO:0000256" key="9">
    <source>
        <dbReference type="ARBA" id="ARBA00023136"/>
    </source>
</evidence>
<evidence type="ECO:0000256" key="2">
    <source>
        <dbReference type="ARBA" id="ARBA00009592"/>
    </source>
</evidence>
<evidence type="ECO:0000313" key="17">
    <source>
        <dbReference type="Proteomes" id="UP000796880"/>
    </source>
</evidence>
<dbReference type="InterPro" id="IPR001611">
    <property type="entry name" value="Leu-rich_rpt"/>
</dbReference>
<name>A0A8K0H9C6_9ROSA</name>
<dbReference type="PRINTS" id="PR00019">
    <property type="entry name" value="LEURICHRPT"/>
</dbReference>
<dbReference type="InterPro" id="IPR055414">
    <property type="entry name" value="LRR_R13L4/SHOC2-like"/>
</dbReference>
<keyword evidence="9 12" id="KW-0472">Membrane</keyword>
<evidence type="ECO:0000256" key="10">
    <source>
        <dbReference type="ARBA" id="ARBA00023170"/>
    </source>
</evidence>
<comment type="subcellular location">
    <subcellularLocation>
        <location evidence="1">Cell membrane</location>
        <topology evidence="1">Single-pass type I membrane protein</topology>
    </subcellularLocation>
</comment>
<evidence type="ECO:0008006" key="18">
    <source>
        <dbReference type="Google" id="ProtNLM"/>
    </source>
</evidence>
<keyword evidence="4" id="KW-0433">Leucine-rich repeat</keyword>
<evidence type="ECO:0000313" key="16">
    <source>
        <dbReference type="EMBL" id="KAF3447795.1"/>
    </source>
</evidence>
<feature type="chain" id="PRO_5035422302" description="Leucine-rich repeat-containing N-terminal plant-type domain-containing protein" evidence="13">
    <location>
        <begin position="22"/>
        <end position="1000"/>
    </location>
</feature>
<dbReference type="PANTHER" id="PTHR48061">
    <property type="entry name" value="LEUCINE-RICH REPEAT RECEPTOR PROTEIN KINASE EMS1-LIKE-RELATED"/>
    <property type="match status" value="1"/>
</dbReference>
<evidence type="ECO:0000256" key="1">
    <source>
        <dbReference type="ARBA" id="ARBA00004251"/>
    </source>
</evidence>
<evidence type="ECO:0000259" key="15">
    <source>
        <dbReference type="Pfam" id="PF23598"/>
    </source>
</evidence>
<reference evidence="16" key="1">
    <citation type="submission" date="2020-03" db="EMBL/GenBank/DDBJ databases">
        <title>A high-quality chromosome-level genome assembly of a woody plant with both climbing and erect habits, Rhamnella rubrinervis.</title>
        <authorList>
            <person name="Lu Z."/>
            <person name="Yang Y."/>
            <person name="Zhu X."/>
            <person name="Sun Y."/>
        </authorList>
    </citation>
    <scope>NUCLEOTIDE SEQUENCE</scope>
    <source>
        <strain evidence="16">BYM</strain>
        <tissue evidence="16">Leaf</tissue>
    </source>
</reference>
<dbReference type="GO" id="GO:0005886">
    <property type="term" value="C:plasma membrane"/>
    <property type="evidence" value="ECO:0007669"/>
    <property type="project" value="UniProtKB-SubCell"/>
</dbReference>
<dbReference type="OrthoDB" id="1394818at2759"/>
<evidence type="ECO:0000256" key="5">
    <source>
        <dbReference type="ARBA" id="ARBA00022692"/>
    </source>
</evidence>
<sequence>MTTTPFLSMFLLIISIHSSLFNHVVVSVQCLSYQPSLLLQLKDSLIFDASESTILVKWNESSDCCSWAGITCEEGHVIGLNLRNESISAGLDENSTLWSLIFLKTLDLSNSKEISRLKKRRILDLSGSFYESSNLRISNLRMLVQNLTELEELYLDSVNISAPGNEWGQALSSSLHNLRVLSLYKCGLGGSIHQSLAKLQHLSVIRLDNNKLSSPVPRFFGNFSNLSSLQLHGCDLHGTFPKEIFQVPTLRILRISTNGLLEGSLPEFPPNSDLQFFDIRATNFKGRLPSSIGNLRRLTHLYISNCHFSGPLPKSIAKLTQLVHLHLSNNQFVGPISSVHLEGLLKLLSINLHNNSFNGNIPSLFTLPLLEYLDLSHNQFSGQVLEFLNAPSSMLKSIDLSGNKLQGPIPMSIFKLRELEDLTLSFNKFNGTMQLDMIEGLPNLITLDLSYNNLSVNMRGNGSNISFPTGLLNLQLASCNLRKFPYLSHPHALSTLDLADNQIYGEIPNWIWNVGITGVLNLSHSLLMSFEEPYNINSDLKSFDFSFNQLHGKIPILPPIIYYVDLSSNSFTSSIPSDIGNNLRNAFYFSLSNNSLTGIIPQSICKAGYLKVLDLSNNNLTGTIPTCMFALSYITAVKLGRNNLSGPIPDAFPVDCNFKTLDLNGNLLTHRIPKSLANCRALEYLDLGNNHLIGTFPMLLKEISTLRVLILRSNKFYGHITCTESIGSWSMIQIVDIAFNKFSGELPGKCLPKWHVMMAVKLYFTENFTDANIYETVSKQKYQDAVSVMNKGLAMELLKIANGFTSIDFSSNNFHGKIPKELGQLKALHVLNLSNNFLSGQIPSSFGNMQQLESLDLSRNQLKGEIPTSISNLNFLSVLILSYNQLYGRIPTGRQIQTFPADGFKGNKGLCGPPLPNCPGDHHVATDTLPETPKANNEIEWNLISAEIGFIVGFGALVGPLVFWKQWKKRYFDRVEDIAFSILPPKLLRKWLSWKTKLDG</sequence>
<accession>A0A8K0H9C6</accession>
<dbReference type="Pfam" id="PF23598">
    <property type="entry name" value="LRR_14"/>
    <property type="match status" value="1"/>
</dbReference>
<dbReference type="InterPro" id="IPR003591">
    <property type="entry name" value="Leu-rich_rpt_typical-subtyp"/>
</dbReference>
<keyword evidence="5 12" id="KW-0812">Transmembrane</keyword>
<evidence type="ECO:0000256" key="4">
    <source>
        <dbReference type="ARBA" id="ARBA00022614"/>
    </source>
</evidence>
<keyword evidence="10" id="KW-0675">Receptor</keyword>
<feature type="domain" description="Disease resistance R13L4/SHOC-2-like LRR" evidence="15">
    <location>
        <begin position="274"/>
        <end position="459"/>
    </location>
</feature>
<keyword evidence="7" id="KW-0677">Repeat</keyword>
<evidence type="ECO:0000256" key="3">
    <source>
        <dbReference type="ARBA" id="ARBA00022475"/>
    </source>
</evidence>
<keyword evidence="11" id="KW-0325">Glycoprotein</keyword>
<evidence type="ECO:0000259" key="14">
    <source>
        <dbReference type="Pfam" id="PF08263"/>
    </source>
</evidence>
<keyword evidence="6 13" id="KW-0732">Signal</keyword>
<dbReference type="SUPFAM" id="SSF52047">
    <property type="entry name" value="RNI-like"/>
    <property type="match status" value="1"/>
</dbReference>
<dbReference type="Gene3D" id="3.80.10.10">
    <property type="entry name" value="Ribonuclease Inhibitor"/>
    <property type="match status" value="6"/>
</dbReference>
<dbReference type="Pfam" id="PF00560">
    <property type="entry name" value="LRR_1"/>
    <property type="match status" value="6"/>
</dbReference>
<keyword evidence="3" id="KW-1003">Cell membrane</keyword>
<dbReference type="SMART" id="SM00369">
    <property type="entry name" value="LRR_TYP"/>
    <property type="match status" value="7"/>
</dbReference>
<dbReference type="InterPro" id="IPR013210">
    <property type="entry name" value="LRR_N_plant-typ"/>
</dbReference>
<dbReference type="SUPFAM" id="SSF52075">
    <property type="entry name" value="Outer arm dynein light chain 1"/>
    <property type="match status" value="1"/>
</dbReference>
<feature type="domain" description="Leucine-rich repeat-containing N-terminal plant-type" evidence="14">
    <location>
        <begin position="34"/>
        <end position="72"/>
    </location>
</feature>
<comment type="similarity">
    <text evidence="2">Belongs to the RLP family.</text>
</comment>
<dbReference type="FunFam" id="3.80.10.10:FF:000095">
    <property type="entry name" value="LRR receptor-like serine/threonine-protein kinase GSO1"/>
    <property type="match status" value="2"/>
</dbReference>
<dbReference type="InterPro" id="IPR046956">
    <property type="entry name" value="RLP23-like"/>
</dbReference>
<proteinExistence type="inferred from homology"/>
<comment type="caution">
    <text evidence="16">The sequence shown here is derived from an EMBL/GenBank/DDBJ whole genome shotgun (WGS) entry which is preliminary data.</text>
</comment>
<feature type="signal peptide" evidence="13">
    <location>
        <begin position="1"/>
        <end position="21"/>
    </location>
</feature>
<dbReference type="EMBL" id="VOIH02000004">
    <property type="protein sequence ID" value="KAF3447795.1"/>
    <property type="molecule type" value="Genomic_DNA"/>
</dbReference>
<dbReference type="SUPFAM" id="SSF52058">
    <property type="entry name" value="L domain-like"/>
    <property type="match status" value="1"/>
</dbReference>
<evidence type="ECO:0000256" key="7">
    <source>
        <dbReference type="ARBA" id="ARBA00022737"/>
    </source>
</evidence>
<dbReference type="FunFam" id="3.80.10.10:FF:000111">
    <property type="entry name" value="LRR receptor-like serine/threonine-protein kinase ERECTA"/>
    <property type="match status" value="1"/>
</dbReference>
<keyword evidence="8 12" id="KW-1133">Transmembrane helix</keyword>
<dbReference type="PANTHER" id="PTHR48061:SF2">
    <property type="entry name" value="RECEPTOR LIKE PROTEIN 30-LIKE"/>
    <property type="match status" value="1"/>
</dbReference>
<evidence type="ECO:0000256" key="11">
    <source>
        <dbReference type="ARBA" id="ARBA00023180"/>
    </source>
</evidence>
<dbReference type="InterPro" id="IPR032675">
    <property type="entry name" value="LRR_dom_sf"/>
</dbReference>
<dbReference type="Proteomes" id="UP000796880">
    <property type="component" value="Unassembled WGS sequence"/>
</dbReference>
<gene>
    <name evidence="16" type="ORF">FNV43_RR08499</name>
</gene>
<organism evidence="16 17">
    <name type="scientific">Rhamnella rubrinervis</name>
    <dbReference type="NCBI Taxonomy" id="2594499"/>
    <lineage>
        <taxon>Eukaryota</taxon>
        <taxon>Viridiplantae</taxon>
        <taxon>Streptophyta</taxon>
        <taxon>Embryophyta</taxon>
        <taxon>Tracheophyta</taxon>
        <taxon>Spermatophyta</taxon>
        <taxon>Magnoliopsida</taxon>
        <taxon>eudicotyledons</taxon>
        <taxon>Gunneridae</taxon>
        <taxon>Pentapetalae</taxon>
        <taxon>rosids</taxon>
        <taxon>fabids</taxon>
        <taxon>Rosales</taxon>
        <taxon>Rhamnaceae</taxon>
        <taxon>rhamnoid group</taxon>
        <taxon>Rhamneae</taxon>
        <taxon>Rhamnella</taxon>
    </lineage>
</organism>